<dbReference type="PRINTS" id="PR00344">
    <property type="entry name" value="BCTRLSENSOR"/>
</dbReference>
<dbReference type="InterPro" id="IPR004358">
    <property type="entry name" value="Sig_transdc_His_kin-like_C"/>
</dbReference>
<dbReference type="InterPro" id="IPR036890">
    <property type="entry name" value="HATPase_C_sf"/>
</dbReference>
<dbReference type="Gene3D" id="6.10.340.10">
    <property type="match status" value="1"/>
</dbReference>
<dbReference type="Pfam" id="PF00512">
    <property type="entry name" value="HisKA"/>
    <property type="match status" value="1"/>
</dbReference>
<dbReference type="SUPFAM" id="SSF158472">
    <property type="entry name" value="HAMP domain-like"/>
    <property type="match status" value="1"/>
</dbReference>
<evidence type="ECO:0000256" key="1">
    <source>
        <dbReference type="ARBA" id="ARBA00000085"/>
    </source>
</evidence>
<feature type="transmembrane region" description="Helical" evidence="14">
    <location>
        <begin position="52"/>
        <end position="69"/>
    </location>
</feature>
<dbReference type="GO" id="GO:0005886">
    <property type="term" value="C:plasma membrane"/>
    <property type="evidence" value="ECO:0007669"/>
    <property type="project" value="UniProtKB-SubCell"/>
</dbReference>
<evidence type="ECO:0000259" key="16">
    <source>
        <dbReference type="PROSITE" id="PS50885"/>
    </source>
</evidence>
<evidence type="ECO:0000313" key="17">
    <source>
        <dbReference type="EMBL" id="PLT44993.1"/>
    </source>
</evidence>
<keyword evidence="7 14" id="KW-0812">Transmembrane</keyword>
<keyword evidence="9 17" id="KW-0418">Kinase</keyword>
<dbReference type="PANTHER" id="PTHR45528:SF8">
    <property type="entry name" value="HISTIDINE KINASE"/>
    <property type="match status" value="1"/>
</dbReference>
<dbReference type="EMBL" id="NFEZ01000004">
    <property type="protein sequence ID" value="PLT44993.1"/>
    <property type="molecule type" value="Genomic_DNA"/>
</dbReference>
<evidence type="ECO:0000256" key="5">
    <source>
        <dbReference type="ARBA" id="ARBA00022553"/>
    </source>
</evidence>
<evidence type="ECO:0000256" key="7">
    <source>
        <dbReference type="ARBA" id="ARBA00022692"/>
    </source>
</evidence>
<dbReference type="Gene3D" id="1.10.287.130">
    <property type="match status" value="1"/>
</dbReference>
<comment type="caution">
    <text evidence="17">The sequence shown here is derived from an EMBL/GenBank/DDBJ whole genome shotgun (WGS) entry which is preliminary data.</text>
</comment>
<accession>A0A2N5N3T0</accession>
<evidence type="ECO:0000259" key="15">
    <source>
        <dbReference type="PROSITE" id="PS50109"/>
    </source>
</evidence>
<keyword evidence="11 14" id="KW-1133">Transmembrane helix</keyword>
<dbReference type="InterPro" id="IPR003661">
    <property type="entry name" value="HisK_dim/P_dom"/>
</dbReference>
<dbReference type="Gene3D" id="3.30.565.10">
    <property type="entry name" value="Histidine kinase-like ATPase, C-terminal domain"/>
    <property type="match status" value="1"/>
</dbReference>
<evidence type="ECO:0000256" key="11">
    <source>
        <dbReference type="ARBA" id="ARBA00022989"/>
    </source>
</evidence>
<keyword evidence="8" id="KW-0547">Nucleotide-binding</keyword>
<keyword evidence="4" id="KW-1003">Cell membrane</keyword>
<evidence type="ECO:0000256" key="14">
    <source>
        <dbReference type="SAM" id="Phobius"/>
    </source>
</evidence>
<dbReference type="InterPro" id="IPR003594">
    <property type="entry name" value="HATPase_dom"/>
</dbReference>
<dbReference type="PROSITE" id="PS50885">
    <property type="entry name" value="HAMP"/>
    <property type="match status" value="1"/>
</dbReference>
<keyword evidence="13 14" id="KW-0472">Membrane</keyword>
<dbReference type="PANTHER" id="PTHR45528">
    <property type="entry name" value="SENSOR HISTIDINE KINASE CPXA"/>
    <property type="match status" value="1"/>
</dbReference>
<keyword evidence="18" id="KW-1185">Reference proteome</keyword>
<dbReference type="SMART" id="SM00304">
    <property type="entry name" value="HAMP"/>
    <property type="match status" value="1"/>
</dbReference>
<dbReference type="RefSeq" id="WP_244912784.1">
    <property type="nucleotide sequence ID" value="NZ_NFEZ01000004.1"/>
</dbReference>
<evidence type="ECO:0000256" key="3">
    <source>
        <dbReference type="ARBA" id="ARBA00012438"/>
    </source>
</evidence>
<organism evidence="17 18">
    <name type="scientific">Paenibacillus pasadenensis</name>
    <dbReference type="NCBI Taxonomy" id="217090"/>
    <lineage>
        <taxon>Bacteria</taxon>
        <taxon>Bacillati</taxon>
        <taxon>Bacillota</taxon>
        <taxon>Bacilli</taxon>
        <taxon>Bacillales</taxon>
        <taxon>Paenibacillaceae</taxon>
        <taxon>Paenibacillus</taxon>
    </lineage>
</organism>
<dbReference type="CDD" id="cd00075">
    <property type="entry name" value="HATPase"/>
    <property type="match status" value="1"/>
</dbReference>
<reference evidence="17 18" key="1">
    <citation type="submission" date="2017-05" db="EMBL/GenBank/DDBJ databases">
        <title>Functional genome analysis of Paenibacillus pasadenensis strain R16: insights on endophytic life style and antifungal activity.</title>
        <authorList>
            <person name="Passera A."/>
            <person name="Marcolungo L."/>
            <person name="Casati P."/>
            <person name="Brasca M."/>
            <person name="Quaglino F."/>
            <person name="Delledonne M."/>
        </authorList>
    </citation>
    <scope>NUCLEOTIDE SEQUENCE [LARGE SCALE GENOMIC DNA]</scope>
    <source>
        <strain evidence="17 18">R16</strain>
    </source>
</reference>
<evidence type="ECO:0000256" key="10">
    <source>
        <dbReference type="ARBA" id="ARBA00022840"/>
    </source>
</evidence>
<sequence length="364" mass="41314">MKNSFWSRFLGRRTFRMNLLWTVGLSLVIALAVGIAVSFKVNSLSNGYKYNYITMIVLVSSFMISFHLMTKRIIRDFTAISQGIERMAEGGLSVRISMDREDELGRVASGINAMAQRLEAQISKERQLEQSKMELITGISHDLRTPLTSIIGYVDLLRSRSYRDADEQQRFIDNTYSKAVYLKSLIDDLFEYTRLSGGAVPLRLQKVSIRDLLEQMAFEFEPIAKENRVELASSLGQAEASATIDIEKFVRAVENLLMNALKFSLKPGTIRIRLKEEDGFISVIVENRGEPITEEQEKHLFDRFYKADDSRSTPRIQAGAGLGLSIARSIAQQHGGDIALKHQRGFFAFELRLPRGKDPRFKTL</sequence>
<dbReference type="PROSITE" id="PS50109">
    <property type="entry name" value="HIS_KIN"/>
    <property type="match status" value="1"/>
</dbReference>
<dbReference type="CDD" id="cd00082">
    <property type="entry name" value="HisKA"/>
    <property type="match status" value="1"/>
</dbReference>
<dbReference type="InterPro" id="IPR003660">
    <property type="entry name" value="HAMP_dom"/>
</dbReference>
<evidence type="ECO:0000256" key="6">
    <source>
        <dbReference type="ARBA" id="ARBA00022679"/>
    </source>
</evidence>
<feature type="domain" description="HAMP" evidence="16">
    <location>
        <begin position="71"/>
        <end position="123"/>
    </location>
</feature>
<keyword evidence="10" id="KW-0067">ATP-binding</keyword>
<dbReference type="FunFam" id="3.30.565.10:FF:000006">
    <property type="entry name" value="Sensor histidine kinase WalK"/>
    <property type="match status" value="1"/>
</dbReference>
<evidence type="ECO:0000256" key="9">
    <source>
        <dbReference type="ARBA" id="ARBA00022777"/>
    </source>
</evidence>
<protein>
    <recommendedName>
        <fullName evidence="3">histidine kinase</fullName>
        <ecNumber evidence="3">2.7.13.3</ecNumber>
    </recommendedName>
</protein>
<dbReference type="AlphaFoldDB" id="A0A2N5N3T0"/>
<comment type="subcellular location">
    <subcellularLocation>
        <location evidence="2">Cell membrane</location>
        <topology evidence="2">Multi-pass membrane protein</topology>
    </subcellularLocation>
</comment>
<evidence type="ECO:0000256" key="2">
    <source>
        <dbReference type="ARBA" id="ARBA00004651"/>
    </source>
</evidence>
<evidence type="ECO:0000256" key="8">
    <source>
        <dbReference type="ARBA" id="ARBA00022741"/>
    </source>
</evidence>
<keyword evidence="5" id="KW-0597">Phosphoprotein</keyword>
<comment type="catalytic activity">
    <reaction evidence="1">
        <text>ATP + protein L-histidine = ADP + protein N-phospho-L-histidine.</text>
        <dbReference type="EC" id="2.7.13.3"/>
    </reaction>
</comment>
<dbReference type="SMART" id="SM00388">
    <property type="entry name" value="HisKA"/>
    <property type="match status" value="1"/>
</dbReference>
<keyword evidence="12" id="KW-0902">Two-component regulatory system</keyword>
<dbReference type="Pfam" id="PF00672">
    <property type="entry name" value="HAMP"/>
    <property type="match status" value="1"/>
</dbReference>
<evidence type="ECO:0000256" key="4">
    <source>
        <dbReference type="ARBA" id="ARBA00022475"/>
    </source>
</evidence>
<feature type="domain" description="Histidine kinase" evidence="15">
    <location>
        <begin position="138"/>
        <end position="357"/>
    </location>
</feature>
<dbReference type="InterPro" id="IPR005467">
    <property type="entry name" value="His_kinase_dom"/>
</dbReference>
<dbReference type="GO" id="GO:0005524">
    <property type="term" value="F:ATP binding"/>
    <property type="evidence" value="ECO:0007669"/>
    <property type="project" value="UniProtKB-KW"/>
</dbReference>
<proteinExistence type="predicted"/>
<dbReference type="Proteomes" id="UP000234789">
    <property type="component" value="Unassembled WGS sequence"/>
</dbReference>
<dbReference type="CDD" id="cd06225">
    <property type="entry name" value="HAMP"/>
    <property type="match status" value="1"/>
</dbReference>
<dbReference type="InterPro" id="IPR036097">
    <property type="entry name" value="HisK_dim/P_sf"/>
</dbReference>
<gene>
    <name evidence="17" type="ORF">B8V81_3424</name>
</gene>
<dbReference type="InterPro" id="IPR050398">
    <property type="entry name" value="HssS/ArlS-like"/>
</dbReference>
<dbReference type="Pfam" id="PF02518">
    <property type="entry name" value="HATPase_c"/>
    <property type="match status" value="1"/>
</dbReference>
<dbReference type="EC" id="2.7.13.3" evidence="3"/>
<evidence type="ECO:0000256" key="13">
    <source>
        <dbReference type="ARBA" id="ARBA00023136"/>
    </source>
</evidence>
<keyword evidence="6" id="KW-0808">Transferase</keyword>
<evidence type="ECO:0000313" key="18">
    <source>
        <dbReference type="Proteomes" id="UP000234789"/>
    </source>
</evidence>
<dbReference type="FunFam" id="1.10.287.130:FF:000008">
    <property type="entry name" value="Two-component sensor histidine kinase"/>
    <property type="match status" value="1"/>
</dbReference>
<dbReference type="SUPFAM" id="SSF55874">
    <property type="entry name" value="ATPase domain of HSP90 chaperone/DNA topoisomerase II/histidine kinase"/>
    <property type="match status" value="1"/>
</dbReference>
<dbReference type="SMART" id="SM00387">
    <property type="entry name" value="HATPase_c"/>
    <property type="match status" value="1"/>
</dbReference>
<evidence type="ECO:0000256" key="12">
    <source>
        <dbReference type="ARBA" id="ARBA00023012"/>
    </source>
</evidence>
<dbReference type="SUPFAM" id="SSF47384">
    <property type="entry name" value="Homodimeric domain of signal transducing histidine kinase"/>
    <property type="match status" value="1"/>
</dbReference>
<dbReference type="GO" id="GO:0000155">
    <property type="term" value="F:phosphorelay sensor kinase activity"/>
    <property type="evidence" value="ECO:0007669"/>
    <property type="project" value="InterPro"/>
</dbReference>
<name>A0A2N5N3T0_9BACL</name>